<dbReference type="PANTHER" id="PTHR11802:SF189">
    <property type="entry name" value="CARBOXYPEPTIDASE"/>
    <property type="match status" value="1"/>
</dbReference>
<sequence length="687" mass="74781">MHWLSLGAVGLSVASTAVAQGGFPPPLAGDIKTIPAAGSDASISYRETSICEEHAKAWAGYVHMPSTYIQDVQGDDPYNASYFFWYFEARVNPREAPTAIYLAGGPGQSSIWGAVSDGGPCYVNPDSNSTTSNEWSMNTHVNMLYVDQPNSVGFSYDAVLNSTFDTLFIVPEALNDTSIVSFDEYPEGVPEANSTLWYGSFPSQNILHTANTTAIAARTLWHFAQGFFGNLQQGYLALGKQLRGYTVPVTAAYFVSQNEKIQNGQLNGSAAVELPVDTIGFANGCTDLLYQLEYYPQMAYNNTYGLQVINETVYEMAMAAVPACLQLVRDCRSLSEEYDPDQSAFNETVNAVCTNATATCAAIGAAYDMVSNRSDFNMAHTQPDPFPPYYLAAYLNQDWVQKELGVPVNYTEDSNLVANIFLALTGDPSVVRGLEKLEYLLSSGVKVALVYGDRDYRCPWLGGEALSLQANWTGAEGEHKQQFYHTTSSAWMLEGMLMMSLDFRAAGYEYIHTNRSYSGGVVRQHGNLSFSRVFESGHDVAAYVSLHPLRRSASLPSFPHPTNTKPKKQPETNFKIFNRALFNKDIASGRLPTSGRFNNYSTTGPSSSFSVKDVLPPVPDPICYVYTVGSACTVDQYVAFEEGNATVVEFVVTDPNGGGGLCEIILACWCVVANNVIIGGPILGSAV</sequence>
<keyword evidence="6" id="KW-0325">Glycoprotein</keyword>
<gene>
    <name evidence="8" type="ORF">LTR91_013056</name>
</gene>
<feature type="signal peptide" evidence="7">
    <location>
        <begin position="1"/>
        <end position="19"/>
    </location>
</feature>
<evidence type="ECO:0008006" key="10">
    <source>
        <dbReference type="Google" id="ProtNLM"/>
    </source>
</evidence>
<evidence type="ECO:0000313" key="9">
    <source>
        <dbReference type="Proteomes" id="UP001175353"/>
    </source>
</evidence>
<dbReference type="Gene3D" id="3.40.50.1820">
    <property type="entry name" value="alpha/beta hydrolase"/>
    <property type="match status" value="1"/>
</dbReference>
<keyword evidence="2" id="KW-0121">Carboxypeptidase</keyword>
<evidence type="ECO:0000256" key="1">
    <source>
        <dbReference type="ARBA" id="ARBA00009431"/>
    </source>
</evidence>
<comment type="caution">
    <text evidence="8">The sequence shown here is derived from an EMBL/GenBank/DDBJ whole genome shotgun (WGS) entry which is preliminary data.</text>
</comment>
<dbReference type="GO" id="GO:0004185">
    <property type="term" value="F:serine-type carboxypeptidase activity"/>
    <property type="evidence" value="ECO:0007669"/>
    <property type="project" value="InterPro"/>
</dbReference>
<name>A0AAN6KE99_9PEZI</name>
<keyword evidence="5" id="KW-0378">Hydrolase</keyword>
<dbReference type="EMBL" id="JAUJLE010000129">
    <property type="protein sequence ID" value="KAK0978251.1"/>
    <property type="molecule type" value="Genomic_DNA"/>
</dbReference>
<evidence type="ECO:0000256" key="7">
    <source>
        <dbReference type="SAM" id="SignalP"/>
    </source>
</evidence>
<dbReference type="InterPro" id="IPR001563">
    <property type="entry name" value="Peptidase_S10"/>
</dbReference>
<dbReference type="Proteomes" id="UP001175353">
    <property type="component" value="Unassembled WGS sequence"/>
</dbReference>
<feature type="chain" id="PRO_5042884086" description="Carboxypeptidase" evidence="7">
    <location>
        <begin position="20"/>
        <end position="687"/>
    </location>
</feature>
<dbReference type="GO" id="GO:0006508">
    <property type="term" value="P:proteolysis"/>
    <property type="evidence" value="ECO:0007669"/>
    <property type="project" value="UniProtKB-KW"/>
</dbReference>
<keyword evidence="9" id="KW-1185">Reference proteome</keyword>
<dbReference type="GO" id="GO:0000324">
    <property type="term" value="C:fungal-type vacuole"/>
    <property type="evidence" value="ECO:0007669"/>
    <property type="project" value="TreeGrafter"/>
</dbReference>
<evidence type="ECO:0000313" key="8">
    <source>
        <dbReference type="EMBL" id="KAK0978251.1"/>
    </source>
</evidence>
<dbReference type="SUPFAM" id="SSF53474">
    <property type="entry name" value="alpha/beta-Hydrolases"/>
    <property type="match status" value="1"/>
</dbReference>
<organism evidence="8 9">
    <name type="scientific">Friedmanniomyces endolithicus</name>
    <dbReference type="NCBI Taxonomy" id="329885"/>
    <lineage>
        <taxon>Eukaryota</taxon>
        <taxon>Fungi</taxon>
        <taxon>Dikarya</taxon>
        <taxon>Ascomycota</taxon>
        <taxon>Pezizomycotina</taxon>
        <taxon>Dothideomycetes</taxon>
        <taxon>Dothideomycetidae</taxon>
        <taxon>Mycosphaerellales</taxon>
        <taxon>Teratosphaeriaceae</taxon>
        <taxon>Friedmanniomyces</taxon>
    </lineage>
</organism>
<dbReference type="AlphaFoldDB" id="A0AAN6KE99"/>
<evidence type="ECO:0000256" key="6">
    <source>
        <dbReference type="ARBA" id="ARBA00023180"/>
    </source>
</evidence>
<accession>A0AAN6KE99</accession>
<comment type="similarity">
    <text evidence="1">Belongs to the peptidase S10 family.</text>
</comment>
<dbReference type="InterPro" id="IPR029058">
    <property type="entry name" value="AB_hydrolase_fold"/>
</dbReference>
<protein>
    <recommendedName>
        <fullName evidence="10">Carboxypeptidase</fullName>
    </recommendedName>
</protein>
<evidence type="ECO:0000256" key="3">
    <source>
        <dbReference type="ARBA" id="ARBA00022670"/>
    </source>
</evidence>
<keyword evidence="4 7" id="KW-0732">Signal</keyword>
<evidence type="ECO:0000256" key="2">
    <source>
        <dbReference type="ARBA" id="ARBA00022645"/>
    </source>
</evidence>
<reference evidence="8" key="1">
    <citation type="submission" date="2023-06" db="EMBL/GenBank/DDBJ databases">
        <title>Black Yeasts Isolated from many extreme environments.</title>
        <authorList>
            <person name="Coleine C."/>
            <person name="Stajich J.E."/>
            <person name="Selbmann L."/>
        </authorList>
    </citation>
    <scope>NUCLEOTIDE SEQUENCE</scope>
    <source>
        <strain evidence="8">CCFEE 5200</strain>
    </source>
</reference>
<keyword evidence="3" id="KW-0645">Protease</keyword>
<dbReference type="PANTHER" id="PTHR11802">
    <property type="entry name" value="SERINE PROTEASE FAMILY S10 SERINE CARBOXYPEPTIDASE"/>
    <property type="match status" value="1"/>
</dbReference>
<evidence type="ECO:0000256" key="4">
    <source>
        <dbReference type="ARBA" id="ARBA00022729"/>
    </source>
</evidence>
<dbReference type="Pfam" id="PF00450">
    <property type="entry name" value="Peptidase_S10"/>
    <property type="match status" value="1"/>
</dbReference>
<proteinExistence type="inferred from homology"/>
<evidence type="ECO:0000256" key="5">
    <source>
        <dbReference type="ARBA" id="ARBA00022801"/>
    </source>
</evidence>